<protein>
    <submittedName>
        <fullName evidence="1">Uncharacterized protein</fullName>
    </submittedName>
</protein>
<dbReference type="Proteomes" id="UP000831701">
    <property type="component" value="Chromosome 17"/>
</dbReference>
<evidence type="ECO:0000313" key="2">
    <source>
        <dbReference type="Proteomes" id="UP000831701"/>
    </source>
</evidence>
<keyword evidence="2" id="KW-1185">Reference proteome</keyword>
<evidence type="ECO:0000313" key="1">
    <source>
        <dbReference type="EMBL" id="KAI3359846.1"/>
    </source>
</evidence>
<comment type="caution">
    <text evidence="1">The sequence shown here is derived from an EMBL/GenBank/DDBJ whole genome shotgun (WGS) entry which is preliminary data.</text>
</comment>
<feature type="non-terminal residue" evidence="1">
    <location>
        <position position="182"/>
    </location>
</feature>
<organism evidence="1 2">
    <name type="scientific">Scortum barcoo</name>
    <name type="common">barcoo grunter</name>
    <dbReference type="NCBI Taxonomy" id="214431"/>
    <lineage>
        <taxon>Eukaryota</taxon>
        <taxon>Metazoa</taxon>
        <taxon>Chordata</taxon>
        <taxon>Craniata</taxon>
        <taxon>Vertebrata</taxon>
        <taxon>Euteleostomi</taxon>
        <taxon>Actinopterygii</taxon>
        <taxon>Neopterygii</taxon>
        <taxon>Teleostei</taxon>
        <taxon>Neoteleostei</taxon>
        <taxon>Acanthomorphata</taxon>
        <taxon>Eupercaria</taxon>
        <taxon>Centrarchiformes</taxon>
        <taxon>Terapontoidei</taxon>
        <taxon>Terapontidae</taxon>
        <taxon>Scortum</taxon>
    </lineage>
</organism>
<sequence>MCVQGVGESGIVANQLITKLIVRYCLDASPHTICSRVVHVIRRVEMEPGSNSRDVTDVQQLWGSWATQLNHLYEEPRVARLMNTRIGLYLSGQPFLALTVLLFGAMAAVPVGLFLTFALVTFVMSAVGFVFFEVFLLFVGGLTLLSVLSGIALFSVVVSVIVNVLYIGVSNILNLYYPHLTK</sequence>
<dbReference type="EMBL" id="CM041547">
    <property type="protein sequence ID" value="KAI3359846.1"/>
    <property type="molecule type" value="Genomic_DNA"/>
</dbReference>
<proteinExistence type="predicted"/>
<name>A0ACB8VW61_9TELE</name>
<accession>A0ACB8VW61</accession>
<reference evidence="1" key="1">
    <citation type="submission" date="2022-04" db="EMBL/GenBank/DDBJ databases">
        <title>Jade perch genome.</title>
        <authorList>
            <person name="Chao B."/>
        </authorList>
    </citation>
    <scope>NUCLEOTIDE SEQUENCE</scope>
    <source>
        <strain evidence="1">CB-2022</strain>
    </source>
</reference>
<gene>
    <name evidence="1" type="ORF">L3Q82_014202</name>
</gene>